<organism evidence="7 8">
    <name type="scientific">Branchiostoma floridae</name>
    <name type="common">Florida lancelet</name>
    <name type="synonym">Amphioxus</name>
    <dbReference type="NCBI Taxonomy" id="7739"/>
    <lineage>
        <taxon>Eukaryota</taxon>
        <taxon>Metazoa</taxon>
        <taxon>Chordata</taxon>
        <taxon>Cephalochordata</taxon>
        <taxon>Leptocardii</taxon>
        <taxon>Amphioxiformes</taxon>
        <taxon>Branchiostomatidae</taxon>
        <taxon>Branchiostoma</taxon>
    </lineage>
</organism>
<dbReference type="OMA" id="HRHNAHI"/>
<dbReference type="PRINTS" id="PR00109">
    <property type="entry name" value="TYRKINASE"/>
</dbReference>
<evidence type="ECO:0000313" key="8">
    <source>
        <dbReference type="RefSeq" id="XP_035676099.1"/>
    </source>
</evidence>
<dbReference type="SMART" id="SM00219">
    <property type="entry name" value="TyrKc"/>
    <property type="match status" value="1"/>
</dbReference>
<dbReference type="GO" id="GO:0004714">
    <property type="term" value="F:transmembrane receptor protein tyrosine kinase activity"/>
    <property type="evidence" value="ECO:0000318"/>
    <property type="project" value="GO_Central"/>
</dbReference>
<dbReference type="InterPro" id="IPR011009">
    <property type="entry name" value="Kinase-like_dom_sf"/>
</dbReference>
<evidence type="ECO:0000256" key="1">
    <source>
        <dbReference type="ARBA" id="ARBA00022679"/>
    </source>
</evidence>
<dbReference type="InterPro" id="IPR008266">
    <property type="entry name" value="Tyr_kinase_AS"/>
</dbReference>
<dbReference type="AlphaFoldDB" id="A0A9J7MRC4"/>
<dbReference type="GO" id="GO:0007169">
    <property type="term" value="P:cell surface receptor protein tyrosine kinase signaling pathway"/>
    <property type="evidence" value="ECO:0000318"/>
    <property type="project" value="GO_Central"/>
</dbReference>
<dbReference type="PANTHER" id="PTHR24416:SF617">
    <property type="entry name" value="RET ONCOGENE, ISOFORM A"/>
    <property type="match status" value="1"/>
</dbReference>
<dbReference type="GO" id="GO:0005886">
    <property type="term" value="C:plasma membrane"/>
    <property type="evidence" value="ECO:0000318"/>
    <property type="project" value="GO_Central"/>
</dbReference>
<evidence type="ECO:0000256" key="4">
    <source>
        <dbReference type="ARBA" id="ARBA00022840"/>
    </source>
</evidence>
<dbReference type="PROSITE" id="PS00109">
    <property type="entry name" value="PROTEIN_KINASE_TYR"/>
    <property type="match status" value="1"/>
</dbReference>
<dbReference type="Pfam" id="PF07714">
    <property type="entry name" value="PK_Tyr_Ser-Thr"/>
    <property type="match status" value="1"/>
</dbReference>
<accession>A0A9J7MRC4</accession>
<dbReference type="PANTHER" id="PTHR24416">
    <property type="entry name" value="TYROSINE-PROTEIN KINASE RECEPTOR"/>
    <property type="match status" value="1"/>
</dbReference>
<keyword evidence="7" id="KW-1185">Reference proteome</keyword>
<sequence>MIKLFQVNIDTCCSLQCVHRDLAARNILLGENLVAKVSDFGLSRDIYESKEYVKTAKSKLPLRWMAYESLFYNVYTTQSDVWSFGVLLWEIMTMGHLPYEGMTGKRMMDMIKDGGRLGKPLHCPDELFALMEDCWKTLPEDRPTFPQLKTNLDKIIHAQKTYASLLHE</sequence>
<dbReference type="OrthoDB" id="546826at2759"/>
<dbReference type="GO" id="GO:0005524">
    <property type="term" value="F:ATP binding"/>
    <property type="evidence" value="ECO:0007669"/>
    <property type="project" value="UniProtKB-KW"/>
</dbReference>
<evidence type="ECO:0000256" key="3">
    <source>
        <dbReference type="ARBA" id="ARBA00022777"/>
    </source>
</evidence>
<keyword evidence="3" id="KW-0418">Kinase</keyword>
<gene>
    <name evidence="8" type="primary">LOC118415532</name>
</gene>
<keyword evidence="2" id="KW-0547">Nucleotide-binding</keyword>
<proteinExistence type="predicted"/>
<evidence type="ECO:0000256" key="5">
    <source>
        <dbReference type="ARBA" id="ARBA00023137"/>
    </source>
</evidence>
<dbReference type="Gene3D" id="1.10.510.10">
    <property type="entry name" value="Transferase(Phosphotransferase) domain 1"/>
    <property type="match status" value="1"/>
</dbReference>
<dbReference type="KEGG" id="bfo:118415532"/>
<name>A0A9J7MRC4_BRAFL</name>
<keyword evidence="1" id="KW-0808">Transferase</keyword>
<dbReference type="InterPro" id="IPR020635">
    <property type="entry name" value="Tyr_kinase_cat_dom"/>
</dbReference>
<dbReference type="InterPro" id="IPR000719">
    <property type="entry name" value="Prot_kinase_dom"/>
</dbReference>
<dbReference type="GO" id="GO:0043235">
    <property type="term" value="C:receptor complex"/>
    <property type="evidence" value="ECO:0000318"/>
    <property type="project" value="GO_Central"/>
</dbReference>
<evidence type="ECO:0000313" key="7">
    <source>
        <dbReference type="Proteomes" id="UP000001554"/>
    </source>
</evidence>
<dbReference type="InterPro" id="IPR001245">
    <property type="entry name" value="Ser-Thr/Tyr_kinase_cat_dom"/>
</dbReference>
<dbReference type="GeneID" id="118415532"/>
<dbReference type="InterPro" id="IPR050122">
    <property type="entry name" value="RTK"/>
</dbReference>
<keyword evidence="4" id="KW-0067">ATP-binding</keyword>
<reference evidence="7" key="1">
    <citation type="journal article" date="2020" name="Nat. Ecol. Evol.">
        <title>Deeply conserved synteny resolves early events in vertebrate evolution.</title>
        <authorList>
            <person name="Simakov O."/>
            <person name="Marletaz F."/>
            <person name="Yue J.X."/>
            <person name="O'Connell B."/>
            <person name="Jenkins J."/>
            <person name="Brandt A."/>
            <person name="Calef R."/>
            <person name="Tung C.H."/>
            <person name="Huang T.K."/>
            <person name="Schmutz J."/>
            <person name="Satoh N."/>
            <person name="Yu J.K."/>
            <person name="Putnam N.H."/>
            <person name="Green R.E."/>
            <person name="Rokhsar D.S."/>
        </authorList>
    </citation>
    <scope>NUCLEOTIDE SEQUENCE [LARGE SCALE GENOMIC DNA]</scope>
    <source>
        <strain evidence="7">S238N-H82</strain>
    </source>
</reference>
<dbReference type="SUPFAM" id="SSF56112">
    <property type="entry name" value="Protein kinase-like (PK-like)"/>
    <property type="match status" value="1"/>
</dbReference>
<dbReference type="Proteomes" id="UP000001554">
    <property type="component" value="Chromosome 5"/>
</dbReference>
<evidence type="ECO:0000259" key="6">
    <source>
        <dbReference type="PROSITE" id="PS50011"/>
    </source>
</evidence>
<feature type="domain" description="Protein kinase" evidence="6">
    <location>
        <begin position="1"/>
        <end position="156"/>
    </location>
</feature>
<reference evidence="8" key="2">
    <citation type="submission" date="2025-08" db="UniProtKB">
        <authorList>
            <consortium name="RefSeq"/>
        </authorList>
    </citation>
    <scope>IDENTIFICATION</scope>
    <source>
        <strain evidence="8">S238N-H82</strain>
        <tissue evidence="8">Testes</tissue>
    </source>
</reference>
<protein>
    <submittedName>
        <fullName evidence="8">Tyrosine-protein kinase receptor Tie-1-like</fullName>
    </submittedName>
</protein>
<evidence type="ECO:0000256" key="2">
    <source>
        <dbReference type="ARBA" id="ARBA00022741"/>
    </source>
</evidence>
<dbReference type="RefSeq" id="XP_035676099.1">
    <property type="nucleotide sequence ID" value="XM_035820206.1"/>
</dbReference>
<dbReference type="PROSITE" id="PS50011">
    <property type="entry name" value="PROTEIN_KINASE_DOM"/>
    <property type="match status" value="1"/>
</dbReference>
<keyword evidence="5" id="KW-0829">Tyrosine-protein kinase</keyword>
<dbReference type="FunFam" id="1.10.510.10:FF:000554">
    <property type="entry name" value="Predicted protein"/>
    <property type="match status" value="1"/>
</dbReference>